<reference evidence="4" key="2">
    <citation type="submission" date="2021-04" db="EMBL/GenBank/DDBJ databases">
        <authorList>
            <person name="Gilroy R."/>
        </authorList>
    </citation>
    <scope>NUCLEOTIDE SEQUENCE</scope>
    <source>
        <strain evidence="4">1068</strain>
    </source>
</reference>
<evidence type="ECO:0000259" key="3">
    <source>
        <dbReference type="Pfam" id="PF14501"/>
    </source>
</evidence>
<dbReference type="GO" id="GO:0042802">
    <property type="term" value="F:identical protein binding"/>
    <property type="evidence" value="ECO:0007669"/>
    <property type="project" value="TreeGrafter"/>
</dbReference>
<feature type="coiled-coil region" evidence="1">
    <location>
        <begin position="190"/>
        <end position="242"/>
    </location>
</feature>
<sequence>MIAFLCGLLSAFLLYKIVLLFLCPKKTWYFHCLLFFACIITENTVIYVGDKVNILLSLAFFLGCILISCEETIPQKTALGFLIGSTIYSFSAINDNFLSVGFPAYHYGRAVFACLFYLSVKRLAPQRPYTLAPALWGLLLLLALTPMGIVLGVVVLDFHRYFSPVWFPYLDVFLLSLALFSFAGLLGTVIVLAQQERIRQENHLAQLNQAYYENLREQNFQIRRLRHDMSNHLALLLSLQEEKREAYIRSLIDSAALSRSFTYCKDHTINILLSQKEEIFSGDEILFHVQAEIPEPLPFEPADLCALFCNALDNAREACLLLPPKERKITLFTKTAKGMLVLKVTNPSSLVFSSQGPLPGTSKKEKGNHGLGLKSIKETAEKYGGTMEAEGKEGLFTLFVYMPLS</sequence>
<dbReference type="InterPro" id="IPR032834">
    <property type="entry name" value="NatK-like_C"/>
</dbReference>
<reference evidence="4" key="1">
    <citation type="journal article" date="2021" name="PeerJ">
        <title>Extensive microbial diversity within the chicken gut microbiome revealed by metagenomics and culture.</title>
        <authorList>
            <person name="Gilroy R."/>
            <person name="Ravi A."/>
            <person name="Getino M."/>
            <person name="Pursley I."/>
            <person name="Horton D.L."/>
            <person name="Alikhan N.F."/>
            <person name="Baker D."/>
            <person name="Gharbi K."/>
            <person name="Hall N."/>
            <person name="Watson M."/>
            <person name="Adriaenssens E.M."/>
            <person name="Foster-Nyarko E."/>
            <person name="Jarju S."/>
            <person name="Secka A."/>
            <person name="Antonio M."/>
            <person name="Oren A."/>
            <person name="Chaudhuri R.R."/>
            <person name="La Ragione R."/>
            <person name="Hildebrand F."/>
            <person name="Pallen M.J."/>
        </authorList>
    </citation>
    <scope>NUCLEOTIDE SEQUENCE</scope>
    <source>
        <strain evidence="4">1068</strain>
    </source>
</reference>
<feature type="transmembrane region" description="Helical" evidence="2">
    <location>
        <begin position="166"/>
        <end position="193"/>
    </location>
</feature>
<dbReference type="CDD" id="cd16935">
    <property type="entry name" value="HATPase_AgrC-ComD-like"/>
    <property type="match status" value="1"/>
</dbReference>
<comment type="caution">
    <text evidence="4">The sequence shown here is derived from an EMBL/GenBank/DDBJ whole genome shotgun (WGS) entry which is preliminary data.</text>
</comment>
<feature type="domain" description="Sensor histidine kinase NatK-like C-terminal" evidence="3">
    <location>
        <begin position="300"/>
        <end position="402"/>
    </location>
</feature>
<keyword evidence="2" id="KW-0812">Transmembrane</keyword>
<feature type="transmembrane region" description="Helical" evidence="2">
    <location>
        <begin position="132"/>
        <end position="154"/>
    </location>
</feature>
<dbReference type="InterPro" id="IPR036890">
    <property type="entry name" value="HATPase_C_sf"/>
</dbReference>
<dbReference type="SUPFAM" id="SSF55874">
    <property type="entry name" value="ATPase domain of HSP90 chaperone/DNA topoisomerase II/histidine kinase"/>
    <property type="match status" value="1"/>
</dbReference>
<organism evidence="4 5">
    <name type="scientific">Candidatus Blautia pullicola</name>
    <dbReference type="NCBI Taxonomy" id="2838498"/>
    <lineage>
        <taxon>Bacteria</taxon>
        <taxon>Bacillati</taxon>
        <taxon>Bacillota</taxon>
        <taxon>Clostridia</taxon>
        <taxon>Lachnospirales</taxon>
        <taxon>Lachnospiraceae</taxon>
        <taxon>Blautia</taxon>
    </lineage>
</organism>
<dbReference type="EMBL" id="DXBG01000292">
    <property type="protein sequence ID" value="HIZ66693.1"/>
    <property type="molecule type" value="Genomic_DNA"/>
</dbReference>
<evidence type="ECO:0000256" key="1">
    <source>
        <dbReference type="SAM" id="Coils"/>
    </source>
</evidence>
<keyword evidence="1" id="KW-0175">Coiled coil</keyword>
<evidence type="ECO:0000313" key="4">
    <source>
        <dbReference type="EMBL" id="HIZ66693.1"/>
    </source>
</evidence>
<dbReference type="AlphaFoldDB" id="A0A9D2FTI0"/>
<gene>
    <name evidence="4" type="ORF">H9809_12490</name>
</gene>
<dbReference type="PANTHER" id="PTHR40448:SF1">
    <property type="entry name" value="TWO-COMPONENT SENSOR HISTIDINE KINASE"/>
    <property type="match status" value="1"/>
</dbReference>
<dbReference type="Pfam" id="PF14501">
    <property type="entry name" value="HATPase_c_5"/>
    <property type="match status" value="1"/>
</dbReference>
<dbReference type="PANTHER" id="PTHR40448">
    <property type="entry name" value="TWO-COMPONENT SENSOR HISTIDINE KINASE"/>
    <property type="match status" value="1"/>
</dbReference>
<proteinExistence type="predicted"/>
<dbReference type="Gene3D" id="3.30.565.10">
    <property type="entry name" value="Histidine kinase-like ATPase, C-terminal domain"/>
    <property type="match status" value="1"/>
</dbReference>
<keyword evidence="2" id="KW-1133">Transmembrane helix</keyword>
<name>A0A9D2FTI0_9FIRM</name>
<evidence type="ECO:0000256" key="2">
    <source>
        <dbReference type="SAM" id="Phobius"/>
    </source>
</evidence>
<feature type="transmembrane region" description="Helical" evidence="2">
    <location>
        <begin position="104"/>
        <end position="120"/>
    </location>
</feature>
<keyword evidence="2" id="KW-0472">Membrane</keyword>
<evidence type="ECO:0000313" key="5">
    <source>
        <dbReference type="Proteomes" id="UP000824056"/>
    </source>
</evidence>
<accession>A0A9D2FTI0</accession>
<protein>
    <submittedName>
        <fullName evidence="4">GHKL domain-containing protein</fullName>
    </submittedName>
</protein>
<feature type="transmembrane region" description="Helical" evidence="2">
    <location>
        <begin position="44"/>
        <end position="67"/>
    </location>
</feature>
<dbReference type="Proteomes" id="UP000824056">
    <property type="component" value="Unassembled WGS sequence"/>
</dbReference>